<evidence type="ECO:0000256" key="1">
    <source>
        <dbReference type="ARBA" id="ARBA00009820"/>
    </source>
</evidence>
<dbReference type="Gene3D" id="2.120.10.30">
    <property type="entry name" value="TolB, C-terminal domain"/>
    <property type="match status" value="2"/>
</dbReference>
<protein>
    <recommendedName>
        <fullName evidence="3">TolB protein, periplasmic protein involved in the tonb-independent uptake of group A colicins</fullName>
    </recommendedName>
</protein>
<reference evidence="2" key="1">
    <citation type="submission" date="2018-06" db="EMBL/GenBank/DDBJ databases">
        <authorList>
            <person name="Zhirakovskaya E."/>
        </authorList>
    </citation>
    <scope>NUCLEOTIDE SEQUENCE</scope>
</reference>
<accession>A0A3B1A119</accession>
<dbReference type="Pfam" id="PF07676">
    <property type="entry name" value="PD40"/>
    <property type="match status" value="1"/>
</dbReference>
<dbReference type="Gene3D" id="2.40.160.50">
    <property type="entry name" value="membrane protein fhac: a member of the omp85/tpsb transporter family"/>
    <property type="match status" value="1"/>
</dbReference>
<organism evidence="2">
    <name type="scientific">hydrothermal vent metagenome</name>
    <dbReference type="NCBI Taxonomy" id="652676"/>
    <lineage>
        <taxon>unclassified sequences</taxon>
        <taxon>metagenomes</taxon>
        <taxon>ecological metagenomes</taxon>
    </lineage>
</organism>
<dbReference type="SUPFAM" id="SSF82171">
    <property type="entry name" value="DPP6 N-terminal domain-like"/>
    <property type="match status" value="1"/>
</dbReference>
<dbReference type="InterPro" id="IPR011659">
    <property type="entry name" value="WD40"/>
</dbReference>
<dbReference type="AlphaFoldDB" id="A0A3B1A119"/>
<dbReference type="PANTHER" id="PTHR36842:SF1">
    <property type="entry name" value="PROTEIN TOLB"/>
    <property type="match status" value="1"/>
</dbReference>
<sequence>MKQFLFTLFLLGCLPPPLVQAALTHDPALHWQTLTTAHFEIHFHDGEETLAHEVAGIAEQTHNRLIRELRWRPAKRTQLILTDRFDFPNGSATALPRNTINIIVTPPRSNTTLNDYNNWLDTLITHEYTHTLHIDKREGLPISLQKIFGRLLLFFPNMLQPPWFIEGLATYYETDNDSHIGRGQNTQFRMLMRMESEYGIKPVRQINQPLESWPMNTVRYLYGVYFYQFVAERYGADKVQELVEQYSNNLIPFMINSNSQRVLDADLKRLWVEFKSYLHDDFLAEVTDIRQRGETPAQQLTRYGYFTGIAQVADNGDLYFLRDDQQSEPRLMRLRRGEQAQAIGDMRGRYFDLHPGAGIVVAEIDTTRSTNLFADLYHLDPDSGKKTRLTYGGRYLFAAWSPDGQQIAAVHNSGGQSALHLLDTHGKLLEILWQGSDHTVLGALDWSPDGQQLALPVWRRNSQWNLEGFSLADRQWRMLTRAAGIETTPRYSRDGQSLLFSADYDGVYNIRQLDLHSGKIDTLSNLIGGAFAPIAAPDDSGLYFTGIGARGFDLYFLPTPQPRPTLHTVPASKPAPPISANTFSGKITDYSPLPRIAPTGWLPWLAFSDDRSELGFSTAGNDPLNRHNYSLALARDVKNDWFIGRIGYLYDRWNPTLKLSAERQVISLRDSNDKPVHFRNSDNITLEALWPFFRYDRRWTLHAGLVSEVESDKHILPGVAPRSTFRDQLLGIAVSYDSGRRYARSISPSNGRQLRLIAEDNDLLRSDSSGQTYTLDWREFIGLGSEHVLAAHLVTGWSSDKPRPFRLGGNLSNTIPSDPRAAALGPTDALFNHRRYALRGYDEGLRDLAGRHMGLLEVEWRFPIALIERGLMAPPIGVHRLHGTVFFNTGDAWNDNFAMADLKSGIGAEFNATLVLGYWLPVNLRLGYALGLDDDGTEQIYLNLGGSF</sequence>
<dbReference type="EMBL" id="UOFU01000069">
    <property type="protein sequence ID" value="VAW95260.1"/>
    <property type="molecule type" value="Genomic_DNA"/>
</dbReference>
<comment type="similarity">
    <text evidence="1">Belongs to the TolB family.</text>
</comment>
<dbReference type="PANTHER" id="PTHR36842">
    <property type="entry name" value="PROTEIN TOLB HOMOLOG"/>
    <property type="match status" value="1"/>
</dbReference>
<evidence type="ECO:0008006" key="3">
    <source>
        <dbReference type="Google" id="ProtNLM"/>
    </source>
</evidence>
<evidence type="ECO:0000313" key="2">
    <source>
        <dbReference type="EMBL" id="VAW95260.1"/>
    </source>
</evidence>
<dbReference type="InterPro" id="IPR011042">
    <property type="entry name" value="6-blade_b-propeller_TolB-like"/>
</dbReference>
<name>A0A3B1A119_9ZZZZ</name>
<proteinExistence type="inferred from homology"/>
<gene>
    <name evidence="2" type="ORF">MNBD_GAMMA20-410</name>
</gene>